<evidence type="ECO:0008006" key="5">
    <source>
        <dbReference type="Google" id="ProtNLM"/>
    </source>
</evidence>
<sequence length="271" mass="28713">VKNTQVLLARRPVGRPVQEDFRVVESEVAPIGDGQALLENQYISLDAGFRNWMNEDAGDDVLPAMVIDQPVMGLVAAKVVESKRDDLSPGQDIVGRTAWETFSVAGPGELMTPIQEKYGLTANYFLGVMGDTGLSAYFGLRRVAALKPGETVLISAAGGAVGNAAGQIAKALGAGRVVGFAGSEEKCRWLEDEVAYDATINYKAGNLDAVIAATCPDGVDVYFDNVGGDLLEPVLNHINYQARIPFCGAVADYTVEEGSGPANLFRLVANC</sequence>
<evidence type="ECO:0000313" key="4">
    <source>
        <dbReference type="EMBL" id="SVB85403.1"/>
    </source>
</evidence>
<dbReference type="AlphaFoldDB" id="A0A382HFA2"/>
<organism evidence="4">
    <name type="scientific">marine metagenome</name>
    <dbReference type="NCBI Taxonomy" id="408172"/>
    <lineage>
        <taxon>unclassified sequences</taxon>
        <taxon>metagenomes</taxon>
        <taxon>ecological metagenomes</taxon>
    </lineage>
</organism>
<feature type="non-terminal residue" evidence="4">
    <location>
        <position position="1"/>
    </location>
</feature>
<dbReference type="InterPro" id="IPR045010">
    <property type="entry name" value="MDR_fam"/>
</dbReference>
<feature type="domain" description="Alcohol dehydrogenase-like C-terminal" evidence="2">
    <location>
        <begin position="160"/>
        <end position="254"/>
    </location>
</feature>
<evidence type="ECO:0000259" key="2">
    <source>
        <dbReference type="Pfam" id="PF00107"/>
    </source>
</evidence>
<dbReference type="GO" id="GO:0016628">
    <property type="term" value="F:oxidoreductase activity, acting on the CH-CH group of donors, NAD or NADP as acceptor"/>
    <property type="evidence" value="ECO:0007669"/>
    <property type="project" value="InterPro"/>
</dbReference>
<reference evidence="4" key="1">
    <citation type="submission" date="2018-05" db="EMBL/GenBank/DDBJ databases">
        <authorList>
            <person name="Lanie J.A."/>
            <person name="Ng W.-L."/>
            <person name="Kazmierczak K.M."/>
            <person name="Andrzejewski T.M."/>
            <person name="Davidsen T.M."/>
            <person name="Wayne K.J."/>
            <person name="Tettelin H."/>
            <person name="Glass J.I."/>
            <person name="Rusch D."/>
            <person name="Podicherti R."/>
            <person name="Tsui H.-C.T."/>
            <person name="Winkler M.E."/>
        </authorList>
    </citation>
    <scope>NUCLEOTIDE SEQUENCE</scope>
</reference>
<proteinExistence type="predicted"/>
<dbReference type="CDD" id="cd05288">
    <property type="entry name" value="PGDH"/>
    <property type="match status" value="1"/>
</dbReference>
<dbReference type="PANTHER" id="PTHR43205:SF7">
    <property type="entry name" value="PROSTAGLANDIN REDUCTASE 1"/>
    <property type="match status" value="1"/>
</dbReference>
<dbReference type="SUPFAM" id="SSF51735">
    <property type="entry name" value="NAD(P)-binding Rossmann-fold domains"/>
    <property type="match status" value="1"/>
</dbReference>
<evidence type="ECO:0000256" key="1">
    <source>
        <dbReference type="ARBA" id="ARBA00023002"/>
    </source>
</evidence>
<dbReference type="EMBL" id="UINC01060665">
    <property type="protein sequence ID" value="SVB85403.1"/>
    <property type="molecule type" value="Genomic_DNA"/>
</dbReference>
<feature type="domain" description="Oxidoreductase N-terminal" evidence="3">
    <location>
        <begin position="5"/>
        <end position="110"/>
    </location>
</feature>
<accession>A0A382HFA2</accession>
<dbReference type="PANTHER" id="PTHR43205">
    <property type="entry name" value="PROSTAGLANDIN REDUCTASE"/>
    <property type="match status" value="1"/>
</dbReference>
<dbReference type="Pfam" id="PF00107">
    <property type="entry name" value="ADH_zinc_N"/>
    <property type="match status" value="1"/>
</dbReference>
<protein>
    <recommendedName>
        <fullName evidence="5">Enoyl reductase (ER) domain-containing protein</fullName>
    </recommendedName>
</protein>
<dbReference type="SUPFAM" id="SSF50129">
    <property type="entry name" value="GroES-like"/>
    <property type="match status" value="1"/>
</dbReference>
<dbReference type="Pfam" id="PF16884">
    <property type="entry name" value="ADH_N_2"/>
    <property type="match status" value="1"/>
</dbReference>
<dbReference type="InterPro" id="IPR041694">
    <property type="entry name" value="ADH_N_2"/>
</dbReference>
<dbReference type="Gene3D" id="3.90.180.10">
    <property type="entry name" value="Medium-chain alcohol dehydrogenases, catalytic domain"/>
    <property type="match status" value="1"/>
</dbReference>
<dbReference type="InterPro" id="IPR013149">
    <property type="entry name" value="ADH-like_C"/>
</dbReference>
<evidence type="ECO:0000259" key="3">
    <source>
        <dbReference type="Pfam" id="PF16884"/>
    </source>
</evidence>
<dbReference type="InterPro" id="IPR036291">
    <property type="entry name" value="NAD(P)-bd_dom_sf"/>
</dbReference>
<dbReference type="Gene3D" id="3.40.50.720">
    <property type="entry name" value="NAD(P)-binding Rossmann-like Domain"/>
    <property type="match status" value="1"/>
</dbReference>
<keyword evidence="1" id="KW-0560">Oxidoreductase</keyword>
<name>A0A382HFA2_9ZZZZ</name>
<dbReference type="InterPro" id="IPR011032">
    <property type="entry name" value="GroES-like_sf"/>
</dbReference>
<gene>
    <name evidence="4" type="ORF">METZ01_LOCUS238257</name>
</gene>
<feature type="non-terminal residue" evidence="4">
    <location>
        <position position="271"/>
    </location>
</feature>